<reference evidence="2" key="1">
    <citation type="journal article" date="2023" name="G3 (Bethesda)">
        <title>Genome assembly and association tests identify interacting loci associated with vigor, precocity, and sex in interspecific pistachio rootstocks.</title>
        <authorList>
            <person name="Palmer W."/>
            <person name="Jacygrad E."/>
            <person name="Sagayaradj S."/>
            <person name="Cavanaugh K."/>
            <person name="Han R."/>
            <person name="Bertier L."/>
            <person name="Beede B."/>
            <person name="Kafkas S."/>
            <person name="Golino D."/>
            <person name="Preece J."/>
            <person name="Michelmore R."/>
        </authorList>
    </citation>
    <scope>NUCLEOTIDE SEQUENCE [LARGE SCALE GENOMIC DNA]</scope>
</reference>
<dbReference type="Proteomes" id="UP001164250">
    <property type="component" value="Chromosome 3"/>
</dbReference>
<proteinExistence type="predicted"/>
<keyword evidence="2" id="KW-1185">Reference proteome</keyword>
<accession>A0ACC1BUH9</accession>
<evidence type="ECO:0000313" key="1">
    <source>
        <dbReference type="EMBL" id="KAJ0102643.1"/>
    </source>
</evidence>
<sequence length="330" mass="38548">MEKSCVSQNPLVELEEQKKNDELISSLPRVELWDGYYLHQYQGFWCPSPFIRPMISFQRHFQAQNEDIILSTYPKSGAIWLKALIFTIVNRSRHTLEQSPLHTNFAHQLIPFFETAIYMNNRTPDLEDLPKPRIFATHAPYSSLPHSIIDSNCRIVYLCRNPLDQFISEWQFLLGIQGNKGKQRSMDEALEMACSGVQSYGPIWEHVLGYWKVSNEQPNKILFLKYEDLKEDTDFYVKKLADFLGYPFSKEEEKEGVIEEISKFCSFDNMKNLEASKTADRHPIGYTTKMFFRKGKLGDWKDYLTPSMAERLEKLMEEKFDGSGLNFKTS</sequence>
<dbReference type="EMBL" id="CM047899">
    <property type="protein sequence ID" value="KAJ0102643.1"/>
    <property type="molecule type" value="Genomic_DNA"/>
</dbReference>
<gene>
    <name evidence="1" type="ORF">Patl1_04825</name>
</gene>
<protein>
    <submittedName>
        <fullName evidence="1">Uncharacterized protein</fullName>
    </submittedName>
</protein>
<name>A0ACC1BUH9_9ROSI</name>
<organism evidence="1 2">
    <name type="scientific">Pistacia atlantica</name>
    <dbReference type="NCBI Taxonomy" id="434234"/>
    <lineage>
        <taxon>Eukaryota</taxon>
        <taxon>Viridiplantae</taxon>
        <taxon>Streptophyta</taxon>
        <taxon>Embryophyta</taxon>
        <taxon>Tracheophyta</taxon>
        <taxon>Spermatophyta</taxon>
        <taxon>Magnoliopsida</taxon>
        <taxon>eudicotyledons</taxon>
        <taxon>Gunneridae</taxon>
        <taxon>Pentapetalae</taxon>
        <taxon>rosids</taxon>
        <taxon>malvids</taxon>
        <taxon>Sapindales</taxon>
        <taxon>Anacardiaceae</taxon>
        <taxon>Pistacia</taxon>
    </lineage>
</organism>
<evidence type="ECO:0000313" key="2">
    <source>
        <dbReference type="Proteomes" id="UP001164250"/>
    </source>
</evidence>
<comment type="caution">
    <text evidence="1">The sequence shown here is derived from an EMBL/GenBank/DDBJ whole genome shotgun (WGS) entry which is preliminary data.</text>
</comment>